<name>A0ABP6DY69_9ACTN</name>
<organism evidence="3 4">
    <name type="scientific">Nonomuraea recticatena</name>
    <dbReference type="NCBI Taxonomy" id="46178"/>
    <lineage>
        <taxon>Bacteria</taxon>
        <taxon>Bacillati</taxon>
        <taxon>Actinomycetota</taxon>
        <taxon>Actinomycetes</taxon>
        <taxon>Streptosporangiales</taxon>
        <taxon>Streptosporangiaceae</taxon>
        <taxon>Nonomuraea</taxon>
    </lineage>
</organism>
<feature type="region of interest" description="Disordered" evidence="1">
    <location>
        <begin position="26"/>
        <end position="75"/>
    </location>
</feature>
<gene>
    <name evidence="3" type="ORF">GCM10010412_020520</name>
</gene>
<dbReference type="Proteomes" id="UP001501666">
    <property type="component" value="Unassembled WGS sequence"/>
</dbReference>
<proteinExistence type="predicted"/>
<dbReference type="EMBL" id="BAAATE010000004">
    <property type="protein sequence ID" value="GAA2652928.1"/>
    <property type="molecule type" value="Genomic_DNA"/>
</dbReference>
<reference evidence="4" key="1">
    <citation type="journal article" date="2019" name="Int. J. Syst. Evol. Microbiol.">
        <title>The Global Catalogue of Microorganisms (GCM) 10K type strain sequencing project: providing services to taxonomists for standard genome sequencing and annotation.</title>
        <authorList>
            <consortium name="The Broad Institute Genomics Platform"/>
            <consortium name="The Broad Institute Genome Sequencing Center for Infectious Disease"/>
            <person name="Wu L."/>
            <person name="Ma J."/>
        </authorList>
    </citation>
    <scope>NUCLEOTIDE SEQUENCE [LARGE SCALE GENOMIC DNA]</scope>
    <source>
        <strain evidence="4">JCM 6835</strain>
    </source>
</reference>
<dbReference type="PROSITE" id="PS51257">
    <property type="entry name" value="PROKAR_LIPOPROTEIN"/>
    <property type="match status" value="1"/>
</dbReference>
<evidence type="ECO:0000313" key="3">
    <source>
        <dbReference type="EMBL" id="GAA2652928.1"/>
    </source>
</evidence>
<evidence type="ECO:0000256" key="1">
    <source>
        <dbReference type="SAM" id="MobiDB-lite"/>
    </source>
</evidence>
<accession>A0ABP6DY69</accession>
<keyword evidence="2" id="KW-0732">Signal</keyword>
<protein>
    <submittedName>
        <fullName evidence="3">Uncharacterized protein</fullName>
    </submittedName>
</protein>
<evidence type="ECO:0000313" key="4">
    <source>
        <dbReference type="Proteomes" id="UP001501666"/>
    </source>
</evidence>
<sequence length="418" mass="44276">MPAMKIAQRAVALVLCASLATACSGERDGGSGGAAAAKASPTPALGTGATPAAPAHQTDTSPASGEKSTRVVRSPRWKQVRSVPLRDASWLVDVVATGPDAAWAVGYEDGAEDNEGAPVMQRWNGRTWSRVPLPPLSGPGGFDATGPDDVWFAGASEVSHWDGRRWAVRRPFGISEDERFSDVSVHNGQVLLIGSAESGSFVVSGEDGEFEFQFPGRAGAFNAITFRAGHAWIVGAKSRESCAGLTPMVLHSRQKRSSWKEMRLPDIPGGSLRAVAQISPTDVWAVGEIIKGGGNAHEGDPSSCPDAYESAEDQPTTPLVLHWDGRLWRQMPVPLTEGSLTGVTAFGPDDVWVAGHESVLLHFDGRKWTAESASDRGTVNAVAAIPGTKDLWAVGAIDEWTDQGQDFVLRRDGRGPRG</sequence>
<feature type="compositionally biased region" description="Low complexity" evidence="1">
    <location>
        <begin position="34"/>
        <end position="55"/>
    </location>
</feature>
<evidence type="ECO:0000256" key="2">
    <source>
        <dbReference type="SAM" id="SignalP"/>
    </source>
</evidence>
<comment type="caution">
    <text evidence="3">The sequence shown here is derived from an EMBL/GenBank/DDBJ whole genome shotgun (WGS) entry which is preliminary data.</text>
</comment>
<feature type="chain" id="PRO_5047246408" evidence="2">
    <location>
        <begin position="23"/>
        <end position="418"/>
    </location>
</feature>
<feature type="signal peptide" evidence="2">
    <location>
        <begin position="1"/>
        <end position="22"/>
    </location>
</feature>
<keyword evidence="4" id="KW-1185">Reference proteome</keyword>